<dbReference type="AlphaFoldDB" id="A0A1G2DEV4"/>
<keyword evidence="9" id="KW-0862">Zinc</keyword>
<keyword evidence="11" id="KW-0482">Metalloprotease</keyword>
<dbReference type="Proteomes" id="UP000178636">
    <property type="component" value="Unassembled WGS sequence"/>
</dbReference>
<accession>A0A1G2DEV4</accession>
<evidence type="ECO:0000256" key="6">
    <source>
        <dbReference type="ARBA" id="ARBA00022692"/>
    </source>
</evidence>
<gene>
    <name evidence="15" type="ORF">A3C93_00795</name>
</gene>
<feature type="transmembrane region" description="Helical" evidence="13">
    <location>
        <begin position="56"/>
        <end position="77"/>
    </location>
</feature>
<keyword evidence="7" id="KW-0479">Metal-binding</keyword>
<feature type="transmembrane region" description="Helical" evidence="13">
    <location>
        <begin position="176"/>
        <end position="203"/>
    </location>
</feature>
<feature type="domain" description="Peptidase M50" evidence="14">
    <location>
        <begin position="126"/>
        <end position="184"/>
    </location>
</feature>
<comment type="cofactor">
    <cofactor evidence="1">
        <name>Zn(2+)</name>
        <dbReference type="ChEBI" id="CHEBI:29105"/>
    </cofactor>
</comment>
<reference evidence="15 16" key="1">
    <citation type="journal article" date="2016" name="Nat. Commun.">
        <title>Thousands of microbial genomes shed light on interconnected biogeochemical processes in an aquifer system.</title>
        <authorList>
            <person name="Anantharaman K."/>
            <person name="Brown C.T."/>
            <person name="Hug L.A."/>
            <person name="Sharon I."/>
            <person name="Castelle C.J."/>
            <person name="Probst A.J."/>
            <person name="Thomas B.C."/>
            <person name="Singh A."/>
            <person name="Wilkins M.J."/>
            <person name="Karaoz U."/>
            <person name="Brodie E.L."/>
            <person name="Williams K.H."/>
            <person name="Hubbard S.S."/>
            <person name="Banfield J.F."/>
        </authorList>
    </citation>
    <scope>NUCLEOTIDE SEQUENCE [LARGE SCALE GENOMIC DNA]</scope>
</reference>
<dbReference type="PANTHER" id="PTHR35864:SF1">
    <property type="entry name" value="ZINC METALLOPROTEASE YWHC-RELATED"/>
    <property type="match status" value="1"/>
</dbReference>
<keyword evidence="12 13" id="KW-0472">Membrane</keyword>
<evidence type="ECO:0000256" key="11">
    <source>
        <dbReference type="ARBA" id="ARBA00023049"/>
    </source>
</evidence>
<evidence type="ECO:0000256" key="9">
    <source>
        <dbReference type="ARBA" id="ARBA00022833"/>
    </source>
</evidence>
<evidence type="ECO:0000256" key="8">
    <source>
        <dbReference type="ARBA" id="ARBA00022801"/>
    </source>
</evidence>
<dbReference type="GO" id="GO:0046872">
    <property type="term" value="F:metal ion binding"/>
    <property type="evidence" value="ECO:0007669"/>
    <property type="project" value="UniProtKB-KW"/>
</dbReference>
<organism evidence="15 16">
    <name type="scientific">Candidatus Lloydbacteria bacterium RIFCSPHIGHO2_02_FULL_54_17</name>
    <dbReference type="NCBI Taxonomy" id="1798664"/>
    <lineage>
        <taxon>Bacteria</taxon>
        <taxon>Candidatus Lloydiibacteriota</taxon>
    </lineage>
</organism>
<evidence type="ECO:0000256" key="2">
    <source>
        <dbReference type="ARBA" id="ARBA00004651"/>
    </source>
</evidence>
<keyword evidence="5" id="KW-0645">Protease</keyword>
<evidence type="ECO:0000256" key="1">
    <source>
        <dbReference type="ARBA" id="ARBA00001947"/>
    </source>
</evidence>
<dbReference type="GO" id="GO:0005886">
    <property type="term" value="C:plasma membrane"/>
    <property type="evidence" value="ECO:0007669"/>
    <property type="project" value="UniProtKB-SubCell"/>
</dbReference>
<dbReference type="InterPro" id="IPR008915">
    <property type="entry name" value="Peptidase_M50"/>
</dbReference>
<dbReference type="GO" id="GO:0008237">
    <property type="term" value="F:metallopeptidase activity"/>
    <property type="evidence" value="ECO:0007669"/>
    <property type="project" value="UniProtKB-KW"/>
</dbReference>
<evidence type="ECO:0000256" key="13">
    <source>
        <dbReference type="SAM" id="Phobius"/>
    </source>
</evidence>
<evidence type="ECO:0000256" key="3">
    <source>
        <dbReference type="ARBA" id="ARBA00007931"/>
    </source>
</evidence>
<evidence type="ECO:0000313" key="16">
    <source>
        <dbReference type="Proteomes" id="UP000178636"/>
    </source>
</evidence>
<keyword evidence="4" id="KW-1003">Cell membrane</keyword>
<dbReference type="STRING" id="1798664.A3C93_00795"/>
<protein>
    <recommendedName>
        <fullName evidence="14">Peptidase M50 domain-containing protein</fullName>
    </recommendedName>
</protein>
<dbReference type="InterPro" id="IPR044537">
    <property type="entry name" value="Rip2-like"/>
</dbReference>
<comment type="subcellular location">
    <subcellularLocation>
        <location evidence="2">Cell membrane</location>
        <topology evidence="2">Multi-pass membrane protein</topology>
    </subcellularLocation>
</comment>
<comment type="caution">
    <text evidence="15">The sequence shown here is derived from an EMBL/GenBank/DDBJ whole genome shotgun (WGS) entry which is preliminary data.</text>
</comment>
<keyword evidence="10 13" id="KW-1133">Transmembrane helix</keyword>
<comment type="similarity">
    <text evidence="3">Belongs to the peptidase M50B family.</text>
</comment>
<evidence type="ECO:0000256" key="10">
    <source>
        <dbReference type="ARBA" id="ARBA00022989"/>
    </source>
</evidence>
<name>A0A1G2DEV4_9BACT</name>
<dbReference type="CDD" id="cd06158">
    <property type="entry name" value="S2P-M50_like_1"/>
    <property type="match status" value="1"/>
</dbReference>
<evidence type="ECO:0000259" key="14">
    <source>
        <dbReference type="Pfam" id="PF02163"/>
    </source>
</evidence>
<evidence type="ECO:0000256" key="4">
    <source>
        <dbReference type="ARBA" id="ARBA00022475"/>
    </source>
</evidence>
<proteinExistence type="inferred from homology"/>
<evidence type="ECO:0000313" key="15">
    <source>
        <dbReference type="EMBL" id="OGZ12177.1"/>
    </source>
</evidence>
<evidence type="ECO:0000256" key="7">
    <source>
        <dbReference type="ARBA" id="ARBA00022723"/>
    </source>
</evidence>
<feature type="transmembrane region" description="Helical" evidence="13">
    <location>
        <begin position="97"/>
        <end position="118"/>
    </location>
</feature>
<feature type="transmembrane region" description="Helical" evidence="13">
    <location>
        <begin position="130"/>
        <end position="149"/>
    </location>
</feature>
<dbReference type="PANTHER" id="PTHR35864">
    <property type="entry name" value="ZINC METALLOPROTEASE MJ0611-RELATED"/>
    <property type="match status" value="1"/>
</dbReference>
<dbReference type="InterPro" id="IPR052348">
    <property type="entry name" value="Metallopeptidase_M50B"/>
</dbReference>
<dbReference type="Pfam" id="PF02163">
    <property type="entry name" value="Peptidase_M50"/>
    <property type="match status" value="1"/>
</dbReference>
<evidence type="ECO:0000256" key="5">
    <source>
        <dbReference type="ARBA" id="ARBA00022670"/>
    </source>
</evidence>
<keyword evidence="6 13" id="KW-0812">Transmembrane</keyword>
<evidence type="ECO:0000256" key="12">
    <source>
        <dbReference type="ARBA" id="ARBA00023136"/>
    </source>
</evidence>
<sequence>MQDAQLFQMLFSVLVLVFSVVAHEVSHGYMAQYLGDPTARLAGRLTLNPLRHIDPIGSLLVPFITSILPGGIVFGWAKPVPYNPYNLRDQKWGDAKVALAGPLTNLGIAVIFAAMLRFGEGAVAPEAANIMQMIVLINVILTVFNLVPIPPLDGSKVLFNALPLRLRYVEEYFQRYALVLILIFAYFLWKFFLPFIYLLYILLVGAPM</sequence>
<keyword evidence="8" id="KW-0378">Hydrolase</keyword>
<dbReference type="EMBL" id="MHLO01000023">
    <property type="protein sequence ID" value="OGZ12177.1"/>
    <property type="molecule type" value="Genomic_DNA"/>
</dbReference>
<dbReference type="GO" id="GO:0006508">
    <property type="term" value="P:proteolysis"/>
    <property type="evidence" value="ECO:0007669"/>
    <property type="project" value="UniProtKB-KW"/>
</dbReference>